<dbReference type="Proteomes" id="UP000078272">
    <property type="component" value="Unassembled WGS sequence"/>
</dbReference>
<evidence type="ECO:0000313" key="3">
    <source>
        <dbReference type="Proteomes" id="UP000078272"/>
    </source>
</evidence>
<comment type="caution">
    <text evidence="2">The sequence shown here is derived from an EMBL/GenBank/DDBJ whole genome shotgun (WGS) entry which is preliminary data.</text>
</comment>
<proteinExistence type="predicted"/>
<organism evidence="2 3">
    <name type="scientific">Aureimonas ureilytica</name>
    <dbReference type="NCBI Taxonomy" id="401562"/>
    <lineage>
        <taxon>Bacteria</taxon>
        <taxon>Pseudomonadati</taxon>
        <taxon>Pseudomonadota</taxon>
        <taxon>Alphaproteobacteria</taxon>
        <taxon>Hyphomicrobiales</taxon>
        <taxon>Aurantimonadaceae</taxon>
        <taxon>Aureimonas</taxon>
    </lineage>
</organism>
<dbReference type="EMBL" id="LDPZ01000007">
    <property type="protein sequence ID" value="KTQ97554.1"/>
    <property type="molecule type" value="Genomic_DNA"/>
</dbReference>
<name>A0A175RCC3_9HYPH</name>
<feature type="signal peptide" evidence="1">
    <location>
        <begin position="1"/>
        <end position="20"/>
    </location>
</feature>
<protein>
    <submittedName>
        <fullName evidence="2">Uncharacterized protein</fullName>
    </submittedName>
</protein>
<feature type="chain" id="PRO_5008041846" evidence="1">
    <location>
        <begin position="21"/>
        <end position="185"/>
    </location>
</feature>
<evidence type="ECO:0000256" key="1">
    <source>
        <dbReference type="SAM" id="SignalP"/>
    </source>
</evidence>
<dbReference type="OrthoDB" id="8420616at2"/>
<dbReference type="AlphaFoldDB" id="A0A175RCC3"/>
<keyword evidence="1" id="KW-0732">Signal</keyword>
<evidence type="ECO:0000313" key="2">
    <source>
        <dbReference type="EMBL" id="KTQ97554.1"/>
    </source>
</evidence>
<dbReference type="RefSeq" id="WP_058633931.1">
    <property type="nucleotide sequence ID" value="NZ_LDPZ01000007.1"/>
</dbReference>
<accession>A0A175RCC3</accession>
<dbReference type="PATRIC" id="fig|401562.3.peg.4702"/>
<gene>
    <name evidence="2" type="ORF">NS226_04200</name>
</gene>
<reference evidence="2 3" key="1">
    <citation type="journal article" date="2016" name="Front. Microbiol.">
        <title>Genomic Resource of Rice Seed Associated Bacteria.</title>
        <authorList>
            <person name="Midha S."/>
            <person name="Bansal K."/>
            <person name="Sharma S."/>
            <person name="Kumar N."/>
            <person name="Patil P.P."/>
            <person name="Chaudhry V."/>
            <person name="Patil P.B."/>
        </authorList>
    </citation>
    <scope>NUCLEOTIDE SEQUENCE [LARGE SCALE GENOMIC DNA]</scope>
    <source>
        <strain evidence="2 3">NS226</strain>
    </source>
</reference>
<sequence length="185" mass="20673">MRKLFATVAMVVLVPGASFASTQELDRAVIKATRFGMQPMPAADRRALVDAALAYWRSFDSRIPRNSPATQEWLSGEMNTNDTARLGRVINTPEYALYQLEQYTTCVRNLEALSGWIGGDPLTEMYGWTKVLYCYGDPNAIIHYLQLAGLSNGKYDGPFSLQHFSFFHRVVTGSLANAIEAESHR</sequence>